<gene>
    <name evidence="5" type="ORF">RZ71_11950</name>
</gene>
<reference evidence="5 6" key="1">
    <citation type="journal article" date="2015" name="Genome Biol. Evol.">
        <title>Functionally Structured Genomes in Lactobacillus kunkeei Colonizing the Honey Crop and Food Products of Honeybees and Stingless Bees.</title>
        <authorList>
            <person name="Tamarit D."/>
            <person name="Ellegaard K.M."/>
            <person name="Wikander J."/>
            <person name="Olofsson T."/>
            <person name="Vasquez A."/>
            <person name="Andersson S.G."/>
        </authorList>
    </citation>
    <scope>NUCLEOTIDE SEQUENCE [LARGE SCALE GENOMIC DNA]</scope>
    <source>
        <strain evidence="5 6">LAko</strain>
    </source>
</reference>
<name>A0A0C3AHT0_9LACO</name>
<evidence type="ECO:0000256" key="4">
    <source>
        <dbReference type="ARBA" id="ARBA00023315"/>
    </source>
</evidence>
<evidence type="ECO:0000256" key="2">
    <source>
        <dbReference type="ARBA" id="ARBA00022490"/>
    </source>
</evidence>
<evidence type="ECO:0000313" key="5">
    <source>
        <dbReference type="EMBL" id="KOY76742.1"/>
    </source>
</evidence>
<keyword evidence="3 5" id="KW-0808">Transferase</keyword>
<dbReference type="Gene3D" id="3.40.630.30">
    <property type="match status" value="1"/>
</dbReference>
<dbReference type="Proteomes" id="UP000037778">
    <property type="component" value="Unassembled WGS sequence"/>
</dbReference>
<dbReference type="GO" id="GO:0008080">
    <property type="term" value="F:N-acetyltransferase activity"/>
    <property type="evidence" value="ECO:0007669"/>
    <property type="project" value="InterPro"/>
</dbReference>
<organism evidence="5 6">
    <name type="scientific">Apilactobacillus kunkeei</name>
    <dbReference type="NCBI Taxonomy" id="148814"/>
    <lineage>
        <taxon>Bacteria</taxon>
        <taxon>Bacillati</taxon>
        <taxon>Bacillota</taxon>
        <taxon>Bacilli</taxon>
        <taxon>Lactobacillales</taxon>
        <taxon>Lactobacillaceae</taxon>
        <taxon>Apilactobacillus</taxon>
    </lineage>
</organism>
<dbReference type="InterPro" id="IPR016181">
    <property type="entry name" value="Acyl_CoA_acyltransferase"/>
</dbReference>
<protein>
    <submittedName>
        <fullName evidence="5">Ribosomal-protein-alanine acetyltransferase</fullName>
    </submittedName>
</protein>
<evidence type="ECO:0000256" key="1">
    <source>
        <dbReference type="ARBA" id="ARBA00005395"/>
    </source>
</evidence>
<keyword evidence="4" id="KW-0012">Acyltransferase</keyword>
<dbReference type="AlphaFoldDB" id="A0A0C3AHT0"/>
<proteinExistence type="inferred from homology"/>
<evidence type="ECO:0000256" key="3">
    <source>
        <dbReference type="ARBA" id="ARBA00022679"/>
    </source>
</evidence>
<dbReference type="InterPro" id="IPR050680">
    <property type="entry name" value="YpeA/RimI_acetyltransf"/>
</dbReference>
<dbReference type="PROSITE" id="PS51186">
    <property type="entry name" value="GNAT"/>
    <property type="match status" value="1"/>
</dbReference>
<keyword evidence="2" id="KW-0963">Cytoplasm</keyword>
<keyword evidence="6" id="KW-1185">Reference proteome</keyword>
<accession>A0A0C3AHT0</accession>
<dbReference type="InterPro" id="IPR000182">
    <property type="entry name" value="GNAT_dom"/>
</dbReference>
<comment type="similarity">
    <text evidence="1">Belongs to the acetyltransferase family. RimI subfamily.</text>
</comment>
<evidence type="ECO:0000313" key="6">
    <source>
        <dbReference type="Proteomes" id="UP000037778"/>
    </source>
</evidence>
<dbReference type="CDD" id="cd04301">
    <property type="entry name" value="NAT_SF"/>
    <property type="match status" value="1"/>
</dbReference>
<sequence length="199" mass="23145">MLKKLINWYQKKFVNTEHLMKKEHLNIKNHIVKINGDKFYLAKAMVTDIPEMVNIERDVYDGKAPWTDEAFLPELKPRLDRFYLLLRQEDELVAFIGSSLNDKQGDCHISNVAVKPEYQERGLGYFLIAKIIKKARQLNYKTVSLEVRISNVKAQRLYSDLGFKQVGVKKGYYDGDHEDAVDMVLDLSLYETIPNNFGI</sequence>
<dbReference type="InterPro" id="IPR006464">
    <property type="entry name" value="AcTrfase_RimI/Ard1"/>
</dbReference>
<dbReference type="EMBL" id="JXCY01000004">
    <property type="protein sequence ID" value="KOY76742.1"/>
    <property type="molecule type" value="Genomic_DNA"/>
</dbReference>
<dbReference type="PANTHER" id="PTHR43420:SF44">
    <property type="entry name" value="ACETYLTRANSFERASE YPEA"/>
    <property type="match status" value="1"/>
</dbReference>
<comment type="caution">
    <text evidence="5">The sequence shown here is derived from an EMBL/GenBank/DDBJ whole genome shotgun (WGS) entry which is preliminary data.</text>
</comment>
<dbReference type="NCBIfam" id="TIGR01575">
    <property type="entry name" value="rimI"/>
    <property type="match status" value="1"/>
</dbReference>
<dbReference type="PATRIC" id="fig|148814.10.peg.393"/>
<dbReference type="GeneID" id="66348535"/>
<dbReference type="RefSeq" id="WP_041152525.1">
    <property type="nucleotide sequence ID" value="NZ_BAABVX010000020.1"/>
</dbReference>
<dbReference type="SUPFAM" id="SSF55729">
    <property type="entry name" value="Acyl-CoA N-acyltransferases (Nat)"/>
    <property type="match status" value="1"/>
</dbReference>
<dbReference type="PANTHER" id="PTHR43420">
    <property type="entry name" value="ACETYLTRANSFERASE"/>
    <property type="match status" value="1"/>
</dbReference>
<dbReference type="Pfam" id="PF00583">
    <property type="entry name" value="Acetyltransf_1"/>
    <property type="match status" value="1"/>
</dbReference>